<proteinExistence type="predicted"/>
<accession>A0AB34IHQ4</accession>
<dbReference type="AlphaFoldDB" id="A0AB34IHQ4"/>
<dbReference type="Proteomes" id="UP001515480">
    <property type="component" value="Unassembled WGS sequence"/>
</dbReference>
<feature type="region of interest" description="Disordered" evidence="1">
    <location>
        <begin position="175"/>
        <end position="208"/>
    </location>
</feature>
<dbReference type="InterPro" id="IPR027749">
    <property type="entry name" value="TTLL12"/>
</dbReference>
<dbReference type="PANTHER" id="PTHR46088">
    <property type="entry name" value="TUBULIN--TYROSINE LIGASE-LIKE PROTEIN 12"/>
    <property type="match status" value="1"/>
</dbReference>
<dbReference type="EMBL" id="JBGBPQ010000027">
    <property type="protein sequence ID" value="KAL1498717.1"/>
    <property type="molecule type" value="Genomic_DNA"/>
</dbReference>
<evidence type="ECO:0008006" key="4">
    <source>
        <dbReference type="Google" id="ProtNLM"/>
    </source>
</evidence>
<evidence type="ECO:0000313" key="3">
    <source>
        <dbReference type="Proteomes" id="UP001515480"/>
    </source>
</evidence>
<organism evidence="2 3">
    <name type="scientific">Prymnesium parvum</name>
    <name type="common">Toxic golden alga</name>
    <dbReference type="NCBI Taxonomy" id="97485"/>
    <lineage>
        <taxon>Eukaryota</taxon>
        <taxon>Haptista</taxon>
        <taxon>Haptophyta</taxon>
        <taxon>Prymnesiophyceae</taxon>
        <taxon>Prymnesiales</taxon>
        <taxon>Prymnesiaceae</taxon>
        <taxon>Prymnesium</taxon>
    </lineage>
</organism>
<name>A0AB34IHQ4_PRYPA</name>
<reference evidence="2 3" key="1">
    <citation type="journal article" date="2024" name="Science">
        <title>Giant polyketide synthase enzymes in the biosynthesis of giant marine polyether toxins.</title>
        <authorList>
            <person name="Fallon T.R."/>
            <person name="Shende V.V."/>
            <person name="Wierzbicki I.H."/>
            <person name="Pendleton A.L."/>
            <person name="Watervoot N.F."/>
            <person name="Auber R.P."/>
            <person name="Gonzalez D.J."/>
            <person name="Wisecaver J.H."/>
            <person name="Moore B.S."/>
        </authorList>
    </citation>
    <scope>NUCLEOTIDE SEQUENCE [LARGE SCALE GENOMIC DNA]</scope>
    <source>
        <strain evidence="2 3">12B1</strain>
    </source>
</reference>
<sequence>MEAQLAAIGFPPFLLAELEEALDALTSHATPPADSFARPVRLAPVAALLPHRSPRLCEANVTSLVPVPPPNSPGGHAALALLDPAARRIRHSSDPTHAFGCISLERGGALSVAWRLKPSAGGEVSRDFLRDRYMVDTPPYRALQSLPLLAEPTAWQRAAERLACAAEIASLGRMPPAARREGLPPAAATPRHTAPTPPPTPALPTREHEARCASRRQVFLAWLASRDATPPPPLRAPAAVLRVYTDLPQVREHLSSPSFQLSSSADAHILWLGAHVADFHATHGAMVNQFPHESCLTSKNLLAEAVAAAYGRRLPWFADSFPLPHQLPQLLLHAAACGRRPLIVKPWGQSRGEGVAVVATLAAALALSSAAFGPRVVCAYVERPLLLTGRKFDVRLYVGVRSLSPPRLSVCAGWYARIANGRYEGAALHDVAAQLTVLKYEGVAQEFWEKERVIAWLEEAEARGEQCWGGWELQGAGCEVGEMGFEREEVRAVRARIHHALAKTFQLLVDKGGGAAWSRGQCRALYGVDILFDADQPDAIAQPVVLEVNYSPDLSSMCTFYPDFVNSTFHHLFAEQDLPEQAQRHPLWEPLELATS</sequence>
<feature type="compositionally biased region" description="Low complexity" evidence="1">
    <location>
        <begin position="184"/>
        <end position="194"/>
    </location>
</feature>
<protein>
    <recommendedName>
        <fullName evidence="4">Tubulin--tyrosine ligase-like protein 9</fullName>
    </recommendedName>
</protein>
<dbReference type="InterPro" id="IPR004344">
    <property type="entry name" value="TTL/TTLL_fam"/>
</dbReference>
<dbReference type="PROSITE" id="PS51221">
    <property type="entry name" value="TTL"/>
    <property type="match status" value="1"/>
</dbReference>
<dbReference type="Gene3D" id="3.30.470.20">
    <property type="entry name" value="ATP-grasp fold, B domain"/>
    <property type="match status" value="1"/>
</dbReference>
<dbReference type="SUPFAM" id="SSF56059">
    <property type="entry name" value="Glutathione synthetase ATP-binding domain-like"/>
    <property type="match status" value="1"/>
</dbReference>
<comment type="caution">
    <text evidence="2">The sequence shown here is derived from an EMBL/GenBank/DDBJ whole genome shotgun (WGS) entry which is preliminary data.</text>
</comment>
<dbReference type="PANTHER" id="PTHR46088:SF1">
    <property type="entry name" value="TUBULIN--TYROSINE LIGASE-LIKE PROTEIN 12"/>
    <property type="match status" value="1"/>
</dbReference>
<dbReference type="Pfam" id="PF03133">
    <property type="entry name" value="TTL"/>
    <property type="match status" value="1"/>
</dbReference>
<gene>
    <name evidence="2" type="ORF">AB1Y20_014027</name>
</gene>
<dbReference type="GO" id="GO:0005737">
    <property type="term" value="C:cytoplasm"/>
    <property type="evidence" value="ECO:0007669"/>
    <property type="project" value="TreeGrafter"/>
</dbReference>
<keyword evidence="3" id="KW-1185">Reference proteome</keyword>
<evidence type="ECO:0000256" key="1">
    <source>
        <dbReference type="SAM" id="MobiDB-lite"/>
    </source>
</evidence>
<evidence type="ECO:0000313" key="2">
    <source>
        <dbReference type="EMBL" id="KAL1498717.1"/>
    </source>
</evidence>